<dbReference type="GO" id="GO:0003677">
    <property type="term" value="F:DNA binding"/>
    <property type="evidence" value="ECO:0007669"/>
    <property type="project" value="UniProtKB-KW"/>
</dbReference>
<dbReference type="PROSITE" id="PS50949">
    <property type="entry name" value="HTH_GNTR"/>
    <property type="match status" value="1"/>
</dbReference>
<keyword evidence="1" id="KW-0805">Transcription regulation</keyword>
<protein>
    <submittedName>
        <fullName evidence="5">GntR family transcriptional regulator</fullName>
    </submittedName>
</protein>
<dbReference type="InterPro" id="IPR000524">
    <property type="entry name" value="Tscrpt_reg_HTH_GntR"/>
</dbReference>
<dbReference type="Gene3D" id="1.20.120.530">
    <property type="entry name" value="GntR ligand-binding domain-like"/>
    <property type="match status" value="1"/>
</dbReference>
<dbReference type="OrthoDB" id="9816161at2"/>
<dbReference type="SMART" id="SM00345">
    <property type="entry name" value="HTH_GNTR"/>
    <property type="match status" value="1"/>
</dbReference>
<dbReference type="InterPro" id="IPR011711">
    <property type="entry name" value="GntR_C"/>
</dbReference>
<dbReference type="EMBL" id="VMNW02000008">
    <property type="protein sequence ID" value="KAA9164071.1"/>
    <property type="molecule type" value="Genomic_DNA"/>
</dbReference>
<evidence type="ECO:0000313" key="6">
    <source>
        <dbReference type="Proteomes" id="UP000319769"/>
    </source>
</evidence>
<evidence type="ECO:0000259" key="4">
    <source>
        <dbReference type="PROSITE" id="PS50949"/>
    </source>
</evidence>
<keyword evidence="2" id="KW-0238">DNA-binding</keyword>
<feature type="domain" description="HTH gntR-type" evidence="4">
    <location>
        <begin position="1"/>
        <end position="62"/>
    </location>
</feature>
<evidence type="ECO:0000256" key="2">
    <source>
        <dbReference type="ARBA" id="ARBA00023125"/>
    </source>
</evidence>
<keyword evidence="3" id="KW-0804">Transcription</keyword>
<dbReference type="GO" id="GO:0003700">
    <property type="term" value="F:DNA-binding transcription factor activity"/>
    <property type="evidence" value="ECO:0007669"/>
    <property type="project" value="InterPro"/>
</dbReference>
<proteinExistence type="predicted"/>
<dbReference type="Pfam" id="PF00392">
    <property type="entry name" value="GntR"/>
    <property type="match status" value="1"/>
</dbReference>
<dbReference type="InterPro" id="IPR036388">
    <property type="entry name" value="WH-like_DNA-bd_sf"/>
</dbReference>
<comment type="caution">
    <text evidence="5">The sequence shown here is derived from an EMBL/GenBank/DDBJ whole genome shotgun (WGS) entry which is preliminary data.</text>
</comment>
<gene>
    <name evidence="5" type="ORF">FPZ12_008145</name>
</gene>
<dbReference type="SUPFAM" id="SSF48008">
    <property type="entry name" value="GntR ligand-binding domain-like"/>
    <property type="match status" value="1"/>
</dbReference>
<dbReference type="AlphaFoldDB" id="A0A5N0VGW8"/>
<dbReference type="PANTHER" id="PTHR43537">
    <property type="entry name" value="TRANSCRIPTIONAL REGULATOR, GNTR FAMILY"/>
    <property type="match status" value="1"/>
</dbReference>
<dbReference type="SMART" id="SM00895">
    <property type="entry name" value="FCD"/>
    <property type="match status" value="1"/>
</dbReference>
<evidence type="ECO:0000256" key="3">
    <source>
        <dbReference type="ARBA" id="ARBA00023163"/>
    </source>
</evidence>
<dbReference type="SUPFAM" id="SSF46785">
    <property type="entry name" value="Winged helix' DNA-binding domain"/>
    <property type="match status" value="1"/>
</dbReference>
<dbReference type="InterPro" id="IPR008920">
    <property type="entry name" value="TF_FadR/GntR_C"/>
</dbReference>
<accession>A0A5N0VGW8</accession>
<evidence type="ECO:0000256" key="1">
    <source>
        <dbReference type="ARBA" id="ARBA00023015"/>
    </source>
</evidence>
<dbReference type="Proteomes" id="UP000319769">
    <property type="component" value="Unassembled WGS sequence"/>
</dbReference>
<sequence>MTDAIRQAIFTGEYAPKQRLIEGELAQEYSISRFVVHNALLQLAGEGLVEIQQNRGARVRAISLEEAIEITDLREVVEGLVAARAAERITEDAAHGLRELAEKMRKAVLEDLDVGTYAQLADELHRRLGEISHHATALKLLKQLNAPMVREQFRMALSPGRPVSGLEQHLAIVEAICAKDAEKAEKLMREHLSQVRRTLISLNAERRVETN</sequence>
<dbReference type="Pfam" id="PF07729">
    <property type="entry name" value="FCD"/>
    <property type="match status" value="1"/>
</dbReference>
<name>A0A5N0VGW8_9PSEU</name>
<dbReference type="Gene3D" id="1.10.10.10">
    <property type="entry name" value="Winged helix-like DNA-binding domain superfamily/Winged helix DNA-binding domain"/>
    <property type="match status" value="1"/>
</dbReference>
<organism evidence="5 6">
    <name type="scientific">Amycolatopsis acidicola</name>
    <dbReference type="NCBI Taxonomy" id="2596893"/>
    <lineage>
        <taxon>Bacteria</taxon>
        <taxon>Bacillati</taxon>
        <taxon>Actinomycetota</taxon>
        <taxon>Actinomycetes</taxon>
        <taxon>Pseudonocardiales</taxon>
        <taxon>Pseudonocardiaceae</taxon>
        <taxon>Amycolatopsis</taxon>
    </lineage>
</organism>
<dbReference type="InterPro" id="IPR036390">
    <property type="entry name" value="WH_DNA-bd_sf"/>
</dbReference>
<dbReference type="PANTHER" id="PTHR43537:SF24">
    <property type="entry name" value="GLUCONATE OPERON TRANSCRIPTIONAL REPRESSOR"/>
    <property type="match status" value="1"/>
</dbReference>
<evidence type="ECO:0000313" key="5">
    <source>
        <dbReference type="EMBL" id="KAA9164071.1"/>
    </source>
</evidence>
<dbReference type="CDD" id="cd07377">
    <property type="entry name" value="WHTH_GntR"/>
    <property type="match status" value="1"/>
</dbReference>
<keyword evidence="6" id="KW-1185">Reference proteome</keyword>
<reference evidence="5" key="1">
    <citation type="submission" date="2019-09" db="EMBL/GenBank/DDBJ databases">
        <authorList>
            <person name="Teo W.F.A."/>
            <person name="Duangmal K."/>
        </authorList>
    </citation>
    <scope>NUCLEOTIDE SEQUENCE [LARGE SCALE GENOMIC DNA]</scope>
    <source>
        <strain evidence="5">K81G1</strain>
    </source>
</reference>